<evidence type="ECO:0000256" key="5">
    <source>
        <dbReference type="ARBA" id="ARBA00023136"/>
    </source>
</evidence>
<evidence type="ECO:0000313" key="7">
    <source>
        <dbReference type="EMBL" id="SDG48012.1"/>
    </source>
</evidence>
<dbReference type="GO" id="GO:0009247">
    <property type="term" value="P:glycolipid biosynthetic process"/>
    <property type="evidence" value="ECO:0007669"/>
    <property type="project" value="UniProtKB-ARBA"/>
</dbReference>
<evidence type="ECO:0000256" key="6">
    <source>
        <dbReference type="ARBA" id="ARBA00023315"/>
    </source>
</evidence>
<dbReference type="GO" id="GO:0016746">
    <property type="term" value="F:acyltransferase activity"/>
    <property type="evidence" value="ECO:0007669"/>
    <property type="project" value="UniProtKB-KW"/>
</dbReference>
<dbReference type="GO" id="GO:0005886">
    <property type="term" value="C:plasma membrane"/>
    <property type="evidence" value="ECO:0007669"/>
    <property type="project" value="UniProtKB-SubCell"/>
</dbReference>
<keyword evidence="3" id="KW-0997">Cell inner membrane</keyword>
<organism evidence="7 8">
    <name type="scientific">Roseospirillum parvum</name>
    <dbReference type="NCBI Taxonomy" id="83401"/>
    <lineage>
        <taxon>Bacteria</taxon>
        <taxon>Pseudomonadati</taxon>
        <taxon>Pseudomonadota</taxon>
        <taxon>Alphaproteobacteria</taxon>
        <taxon>Rhodospirillales</taxon>
        <taxon>Rhodospirillaceae</taxon>
        <taxon>Roseospirillum</taxon>
    </lineage>
</organism>
<proteinExistence type="predicted"/>
<dbReference type="InterPro" id="IPR004960">
    <property type="entry name" value="LipA_acyltrans"/>
</dbReference>
<keyword evidence="4 7" id="KW-0808">Transferase</keyword>
<accession>A0A1G7UKB9</accession>
<dbReference type="AlphaFoldDB" id="A0A1G7UKB9"/>
<dbReference type="Pfam" id="PF03279">
    <property type="entry name" value="Lip_A_acyltrans"/>
    <property type="match status" value="1"/>
</dbReference>
<dbReference type="STRING" id="83401.SAMN05421742_101357"/>
<dbReference type="RefSeq" id="WP_245689174.1">
    <property type="nucleotide sequence ID" value="NZ_FNCV01000001.1"/>
</dbReference>
<dbReference type="EMBL" id="FNCV01000001">
    <property type="protein sequence ID" value="SDG48012.1"/>
    <property type="molecule type" value="Genomic_DNA"/>
</dbReference>
<dbReference type="PIRSF" id="PIRSF026649">
    <property type="entry name" value="MsbB"/>
    <property type="match status" value="1"/>
</dbReference>
<sequence>MTARSFRQSVKWGLEAAALGLAFGLFRLLPVDAASALGGRLGRAIGPRSGVHRVGRRNLAAALPELDEARREAVLRGMWDNLGRVIAEVPHLDKMGDPARLEVVGAEHVAPIQDGGPSIFASGHLANWEVLGPAAAKHGIVLDVVYRAANNPWLGWLYDRRRPHPESRLIPKGSEGARQALKALREGRHLGLLVDQKMNDGIELPFFGRPAMTAPATAQMALRFKCPVLPVQVERLNGARFRVTVHPPLDLPDSGDRETDARQMMTRLNHLLETWIRQHPEQWLWVHRRWKD</sequence>
<evidence type="ECO:0000313" key="8">
    <source>
        <dbReference type="Proteomes" id="UP000217076"/>
    </source>
</evidence>
<keyword evidence="5" id="KW-0472">Membrane</keyword>
<keyword evidence="6" id="KW-0012">Acyltransferase</keyword>
<protein>
    <submittedName>
        <fullName evidence="7">KDO2-lipid IV(A) lauroyltransferase</fullName>
    </submittedName>
</protein>
<comment type="subcellular location">
    <subcellularLocation>
        <location evidence="1">Cell inner membrane</location>
    </subcellularLocation>
</comment>
<dbReference type="PANTHER" id="PTHR30606">
    <property type="entry name" value="LIPID A BIOSYNTHESIS LAUROYL ACYLTRANSFERASE"/>
    <property type="match status" value="1"/>
</dbReference>
<keyword evidence="8" id="KW-1185">Reference proteome</keyword>
<dbReference type="CDD" id="cd07984">
    <property type="entry name" value="LPLAT_LABLAT-like"/>
    <property type="match status" value="1"/>
</dbReference>
<dbReference type="Proteomes" id="UP000217076">
    <property type="component" value="Unassembled WGS sequence"/>
</dbReference>
<gene>
    <name evidence="7" type="ORF">SAMN05421742_101357</name>
</gene>
<evidence type="ECO:0000256" key="4">
    <source>
        <dbReference type="ARBA" id="ARBA00022679"/>
    </source>
</evidence>
<reference evidence="8" key="1">
    <citation type="submission" date="2016-10" db="EMBL/GenBank/DDBJ databases">
        <authorList>
            <person name="Varghese N."/>
            <person name="Submissions S."/>
        </authorList>
    </citation>
    <scope>NUCLEOTIDE SEQUENCE [LARGE SCALE GENOMIC DNA]</scope>
    <source>
        <strain evidence="8">930I</strain>
    </source>
</reference>
<dbReference type="PANTHER" id="PTHR30606:SF9">
    <property type="entry name" value="LIPID A BIOSYNTHESIS LAUROYLTRANSFERASE"/>
    <property type="match status" value="1"/>
</dbReference>
<evidence type="ECO:0000256" key="2">
    <source>
        <dbReference type="ARBA" id="ARBA00022475"/>
    </source>
</evidence>
<evidence type="ECO:0000256" key="1">
    <source>
        <dbReference type="ARBA" id="ARBA00004533"/>
    </source>
</evidence>
<keyword evidence="2" id="KW-1003">Cell membrane</keyword>
<name>A0A1G7UKB9_9PROT</name>
<evidence type="ECO:0000256" key="3">
    <source>
        <dbReference type="ARBA" id="ARBA00022519"/>
    </source>
</evidence>